<keyword evidence="13" id="KW-1185">Reference proteome</keyword>
<dbReference type="AlphaFoldDB" id="A0AAE0JZP5"/>
<evidence type="ECO:0000259" key="11">
    <source>
        <dbReference type="Pfam" id="PF10444"/>
    </source>
</evidence>
<keyword evidence="5" id="KW-0132">Cell division</keyword>
<evidence type="ECO:0000256" key="1">
    <source>
        <dbReference type="ARBA" id="ARBA00004123"/>
    </source>
</evidence>
<accession>A0AAE0JZP5</accession>
<feature type="compositionally biased region" description="Basic residues" evidence="10">
    <location>
        <begin position="1"/>
        <end position="11"/>
    </location>
</feature>
<dbReference type="InterPro" id="IPR018851">
    <property type="entry name" value="Borealin_N"/>
</dbReference>
<feature type="region of interest" description="Disordered" evidence="10">
    <location>
        <begin position="1"/>
        <end position="63"/>
    </location>
</feature>
<keyword evidence="7" id="KW-0539">Nucleus</keyword>
<dbReference type="GO" id="GO:0051301">
    <property type="term" value="P:cell division"/>
    <property type="evidence" value="ECO:0007669"/>
    <property type="project" value="UniProtKB-KW"/>
</dbReference>
<evidence type="ECO:0000256" key="2">
    <source>
        <dbReference type="ARBA" id="ARBA00004584"/>
    </source>
</evidence>
<feature type="compositionally biased region" description="Polar residues" evidence="10">
    <location>
        <begin position="12"/>
        <end position="46"/>
    </location>
</feature>
<dbReference type="Proteomes" id="UP001287356">
    <property type="component" value="Unassembled WGS sequence"/>
</dbReference>
<dbReference type="GO" id="GO:0032133">
    <property type="term" value="C:chromosome passenger complex"/>
    <property type="evidence" value="ECO:0007669"/>
    <property type="project" value="TreeGrafter"/>
</dbReference>
<keyword evidence="8" id="KW-0131">Cell cycle</keyword>
<feature type="domain" description="Borealin N-terminal" evidence="11">
    <location>
        <begin position="69"/>
        <end position="125"/>
    </location>
</feature>
<feature type="compositionally biased region" description="Low complexity" evidence="10">
    <location>
        <begin position="392"/>
        <end position="413"/>
    </location>
</feature>
<dbReference type="GO" id="GO:0005634">
    <property type="term" value="C:nucleus"/>
    <property type="evidence" value="ECO:0007669"/>
    <property type="project" value="UniProtKB-SubCell"/>
</dbReference>
<dbReference type="GO" id="GO:0051233">
    <property type="term" value="C:spindle midzone"/>
    <property type="evidence" value="ECO:0007669"/>
    <property type="project" value="TreeGrafter"/>
</dbReference>
<keyword evidence="6" id="KW-0498">Mitosis</keyword>
<evidence type="ECO:0000256" key="6">
    <source>
        <dbReference type="ARBA" id="ARBA00022776"/>
    </source>
</evidence>
<dbReference type="PANTHER" id="PTHR16040:SF7">
    <property type="entry name" value="AUSTRALIN, ISOFORM A-RELATED"/>
    <property type="match status" value="1"/>
</dbReference>
<dbReference type="EMBL" id="JAULSN010000007">
    <property type="protein sequence ID" value="KAK3366967.1"/>
    <property type="molecule type" value="Genomic_DNA"/>
</dbReference>
<sequence>MPPARGRKRKSNQSTVSNDDQHYQQNAPVMATSPQKIPTKTGSPSAADQRHQESPAKKRKLNSSITLAQKQALIDNLQLEITERARKLRANYNIHAQSLRTRIEIRVNRIPLSLRKVKMGELLQKLSAEQQHQQQQQQQQQAQRTAAVATANASTRGPPVPAKDAVTKRPPLASAPMFASGSASPMRPAKRLSHEISGGGDKENDFERNIENPKKKTRAGPATELVRNPGQVLSPTSSNSRIQRGGERAQPPPPTPGGRSGIARPVSPTKMGGTSLLSNMVEKARSTRAAATARKTTTSTTASSANGGGATTTTTRTRRGATAAAPPQPSRPATRTARRVSATSESSDGSTSTVVRKRPATAMATHKAAAPAPAPAKRTVIGTIKKGVVAGTTRKAPASKAAPPAASTTGTGRVLRKRA</sequence>
<evidence type="ECO:0000256" key="5">
    <source>
        <dbReference type="ARBA" id="ARBA00022618"/>
    </source>
</evidence>
<evidence type="ECO:0000256" key="4">
    <source>
        <dbReference type="ARBA" id="ARBA00022454"/>
    </source>
</evidence>
<evidence type="ECO:0000256" key="9">
    <source>
        <dbReference type="ARBA" id="ARBA00023328"/>
    </source>
</evidence>
<organism evidence="12 13">
    <name type="scientific">Lasiosphaeria ovina</name>
    <dbReference type="NCBI Taxonomy" id="92902"/>
    <lineage>
        <taxon>Eukaryota</taxon>
        <taxon>Fungi</taxon>
        <taxon>Dikarya</taxon>
        <taxon>Ascomycota</taxon>
        <taxon>Pezizomycotina</taxon>
        <taxon>Sordariomycetes</taxon>
        <taxon>Sordariomycetidae</taxon>
        <taxon>Sordariales</taxon>
        <taxon>Lasiosphaeriaceae</taxon>
        <taxon>Lasiosphaeria</taxon>
    </lineage>
</organism>
<evidence type="ECO:0000256" key="7">
    <source>
        <dbReference type="ARBA" id="ARBA00023242"/>
    </source>
</evidence>
<feature type="compositionally biased region" description="Polar residues" evidence="10">
    <location>
        <begin position="231"/>
        <end position="242"/>
    </location>
</feature>
<feature type="compositionally biased region" description="Low complexity" evidence="10">
    <location>
        <begin position="287"/>
        <end position="325"/>
    </location>
</feature>
<evidence type="ECO:0000256" key="10">
    <source>
        <dbReference type="SAM" id="MobiDB-lite"/>
    </source>
</evidence>
<evidence type="ECO:0000256" key="3">
    <source>
        <dbReference type="ARBA" id="ARBA00009914"/>
    </source>
</evidence>
<reference evidence="12" key="2">
    <citation type="submission" date="2023-06" db="EMBL/GenBank/DDBJ databases">
        <authorList>
            <consortium name="Lawrence Berkeley National Laboratory"/>
            <person name="Haridas S."/>
            <person name="Hensen N."/>
            <person name="Bonometti L."/>
            <person name="Westerberg I."/>
            <person name="Brannstrom I.O."/>
            <person name="Guillou S."/>
            <person name="Cros-Aarteil S."/>
            <person name="Calhoun S."/>
            <person name="Kuo A."/>
            <person name="Mondo S."/>
            <person name="Pangilinan J."/>
            <person name="Riley R."/>
            <person name="Labutti K."/>
            <person name="Andreopoulos B."/>
            <person name="Lipzen A."/>
            <person name="Chen C."/>
            <person name="Yanf M."/>
            <person name="Daum C."/>
            <person name="Ng V."/>
            <person name="Clum A."/>
            <person name="Steindorff A."/>
            <person name="Ohm R."/>
            <person name="Martin F."/>
            <person name="Silar P."/>
            <person name="Natvig D."/>
            <person name="Lalanne C."/>
            <person name="Gautier V."/>
            <person name="Ament-Velasquez S.L."/>
            <person name="Kruys A."/>
            <person name="Hutchinson M.I."/>
            <person name="Powell A.J."/>
            <person name="Barry K."/>
            <person name="Miller A.N."/>
            <person name="Grigoriev I.V."/>
            <person name="Debuchy R."/>
            <person name="Gladieux P."/>
            <person name="Thoren M.H."/>
            <person name="Johannesson H."/>
        </authorList>
    </citation>
    <scope>NUCLEOTIDE SEQUENCE</scope>
    <source>
        <strain evidence="12">CBS 958.72</strain>
    </source>
</reference>
<keyword evidence="4" id="KW-0158">Chromosome</keyword>
<feature type="region of interest" description="Disordered" evidence="10">
    <location>
        <begin position="128"/>
        <end position="419"/>
    </location>
</feature>
<reference evidence="12" key="1">
    <citation type="journal article" date="2023" name="Mol. Phylogenet. Evol.">
        <title>Genome-scale phylogeny and comparative genomics of the fungal order Sordariales.</title>
        <authorList>
            <person name="Hensen N."/>
            <person name="Bonometti L."/>
            <person name="Westerberg I."/>
            <person name="Brannstrom I.O."/>
            <person name="Guillou S."/>
            <person name="Cros-Aarteil S."/>
            <person name="Calhoun S."/>
            <person name="Haridas S."/>
            <person name="Kuo A."/>
            <person name="Mondo S."/>
            <person name="Pangilinan J."/>
            <person name="Riley R."/>
            <person name="LaButti K."/>
            <person name="Andreopoulos B."/>
            <person name="Lipzen A."/>
            <person name="Chen C."/>
            <person name="Yan M."/>
            <person name="Daum C."/>
            <person name="Ng V."/>
            <person name="Clum A."/>
            <person name="Steindorff A."/>
            <person name="Ohm R.A."/>
            <person name="Martin F."/>
            <person name="Silar P."/>
            <person name="Natvig D.O."/>
            <person name="Lalanne C."/>
            <person name="Gautier V."/>
            <person name="Ament-Velasquez S.L."/>
            <person name="Kruys A."/>
            <person name="Hutchinson M.I."/>
            <person name="Powell A.J."/>
            <person name="Barry K."/>
            <person name="Miller A.N."/>
            <person name="Grigoriev I.V."/>
            <person name="Debuchy R."/>
            <person name="Gladieux P."/>
            <person name="Hiltunen Thoren M."/>
            <person name="Johannesson H."/>
        </authorList>
    </citation>
    <scope>NUCLEOTIDE SEQUENCE</scope>
    <source>
        <strain evidence="12">CBS 958.72</strain>
    </source>
</reference>
<feature type="compositionally biased region" description="Low complexity" evidence="10">
    <location>
        <begin position="130"/>
        <end position="143"/>
    </location>
</feature>
<dbReference type="GO" id="GO:0000775">
    <property type="term" value="C:chromosome, centromeric region"/>
    <property type="evidence" value="ECO:0007669"/>
    <property type="project" value="UniProtKB-SubCell"/>
</dbReference>
<proteinExistence type="inferred from homology"/>
<evidence type="ECO:0000313" key="12">
    <source>
        <dbReference type="EMBL" id="KAK3366967.1"/>
    </source>
</evidence>
<dbReference type="GO" id="GO:0000070">
    <property type="term" value="P:mitotic sister chromatid segregation"/>
    <property type="evidence" value="ECO:0007669"/>
    <property type="project" value="TreeGrafter"/>
</dbReference>
<gene>
    <name evidence="12" type="ORF">B0T24DRAFT_374487</name>
</gene>
<feature type="compositionally biased region" description="Low complexity" evidence="10">
    <location>
        <begin position="340"/>
        <end position="377"/>
    </location>
</feature>
<comment type="subcellular location">
    <subcellularLocation>
        <location evidence="2">Chromosome</location>
        <location evidence="2">Centromere</location>
    </subcellularLocation>
    <subcellularLocation>
        <location evidence="1">Nucleus</location>
    </subcellularLocation>
</comment>
<feature type="compositionally biased region" description="Basic and acidic residues" evidence="10">
    <location>
        <begin position="200"/>
        <end position="214"/>
    </location>
</feature>
<protein>
    <submittedName>
        <fullName evidence="12">Borealin N terminal-domain-containing protein</fullName>
    </submittedName>
</protein>
<comment type="similarity">
    <text evidence="3">Belongs to the borealin family.</text>
</comment>
<dbReference type="Pfam" id="PF10444">
    <property type="entry name" value="Nbl1_Borealin_N"/>
    <property type="match status" value="1"/>
</dbReference>
<dbReference type="PANTHER" id="PTHR16040">
    <property type="entry name" value="AUSTRALIN, ISOFORM A-RELATED"/>
    <property type="match status" value="1"/>
</dbReference>
<comment type="caution">
    <text evidence="12">The sequence shown here is derived from an EMBL/GenBank/DDBJ whole genome shotgun (WGS) entry which is preliminary data.</text>
</comment>
<evidence type="ECO:0000256" key="8">
    <source>
        <dbReference type="ARBA" id="ARBA00023306"/>
    </source>
</evidence>
<name>A0AAE0JZP5_9PEZI</name>
<keyword evidence="9" id="KW-0137">Centromere</keyword>
<evidence type="ECO:0000313" key="13">
    <source>
        <dbReference type="Proteomes" id="UP001287356"/>
    </source>
</evidence>
<dbReference type="InterPro" id="IPR018867">
    <property type="entry name" value="Cell_div_borealin"/>
</dbReference>